<sequence length="69" mass="7430">MISLLWTFVGALVGMLIVAVFSPPPRDETGVPTPDSKKTFHTKNGCVKFKATEVPCDGKQTSLNLLAPQ</sequence>
<proteinExistence type="predicted"/>
<evidence type="ECO:0000313" key="1">
    <source>
        <dbReference type="EMBL" id="QHS79419.1"/>
    </source>
</evidence>
<dbReference type="EMBL" id="MN740643">
    <property type="protein sequence ID" value="QHS79419.1"/>
    <property type="molecule type" value="Genomic_DNA"/>
</dbReference>
<dbReference type="AlphaFoldDB" id="A0A6C0AI21"/>
<protein>
    <submittedName>
        <fullName evidence="1">Uncharacterized protein</fullName>
    </submittedName>
</protein>
<organism evidence="1">
    <name type="scientific">viral metagenome</name>
    <dbReference type="NCBI Taxonomy" id="1070528"/>
    <lineage>
        <taxon>unclassified sequences</taxon>
        <taxon>metagenomes</taxon>
        <taxon>organismal metagenomes</taxon>
    </lineage>
</organism>
<reference evidence="1" key="1">
    <citation type="journal article" date="2020" name="Nature">
        <title>Giant virus diversity and host interactions through global metagenomics.</title>
        <authorList>
            <person name="Schulz F."/>
            <person name="Roux S."/>
            <person name="Paez-Espino D."/>
            <person name="Jungbluth S."/>
            <person name="Walsh D.A."/>
            <person name="Denef V.J."/>
            <person name="McMahon K.D."/>
            <person name="Konstantinidis K.T."/>
            <person name="Eloe-Fadrosh E.A."/>
            <person name="Kyrpides N.C."/>
            <person name="Woyke T."/>
        </authorList>
    </citation>
    <scope>NUCLEOTIDE SEQUENCE</scope>
    <source>
        <strain evidence="1">GVMAG-S-1035237-23</strain>
    </source>
</reference>
<name>A0A6C0AI21_9ZZZZ</name>
<accession>A0A6C0AI21</accession>